<dbReference type="InterPro" id="IPR036513">
    <property type="entry name" value="STAS_dom_sf"/>
</dbReference>
<feature type="transmembrane region" description="Helical" evidence="5">
    <location>
        <begin position="133"/>
        <end position="151"/>
    </location>
</feature>
<evidence type="ECO:0000256" key="2">
    <source>
        <dbReference type="ARBA" id="ARBA00022692"/>
    </source>
</evidence>
<protein>
    <submittedName>
        <fullName evidence="8">Sulfate permease</fullName>
    </submittedName>
</protein>
<keyword evidence="4 5" id="KW-0472">Membrane</keyword>
<evidence type="ECO:0000259" key="6">
    <source>
        <dbReference type="Pfam" id="PF00916"/>
    </source>
</evidence>
<feature type="transmembrane region" description="Helical" evidence="5">
    <location>
        <begin position="208"/>
        <end position="228"/>
    </location>
</feature>
<dbReference type="Pfam" id="PF01740">
    <property type="entry name" value="STAS"/>
    <property type="match status" value="1"/>
</dbReference>
<organism evidence="8 9">
    <name type="scientific">Actinocorallia longicatena</name>
    <dbReference type="NCBI Taxonomy" id="111803"/>
    <lineage>
        <taxon>Bacteria</taxon>
        <taxon>Bacillati</taxon>
        <taxon>Actinomycetota</taxon>
        <taxon>Actinomycetes</taxon>
        <taxon>Streptosporangiales</taxon>
        <taxon>Thermomonosporaceae</taxon>
        <taxon>Actinocorallia</taxon>
    </lineage>
</organism>
<keyword evidence="9" id="KW-1185">Reference proteome</keyword>
<evidence type="ECO:0000256" key="4">
    <source>
        <dbReference type="ARBA" id="ARBA00023136"/>
    </source>
</evidence>
<feature type="transmembrane region" description="Helical" evidence="5">
    <location>
        <begin position="103"/>
        <end position="121"/>
    </location>
</feature>
<proteinExistence type="predicted"/>
<dbReference type="InterPro" id="IPR011547">
    <property type="entry name" value="SLC26A/SulP_dom"/>
</dbReference>
<dbReference type="InterPro" id="IPR001902">
    <property type="entry name" value="SLC26A/SulP_fam"/>
</dbReference>
<dbReference type="Gene3D" id="3.30.750.24">
    <property type="entry name" value="STAS domain"/>
    <property type="match status" value="1"/>
</dbReference>
<keyword evidence="2 5" id="KW-0812">Transmembrane</keyword>
<evidence type="ECO:0000256" key="5">
    <source>
        <dbReference type="SAM" id="Phobius"/>
    </source>
</evidence>
<dbReference type="PANTHER" id="PTHR11814">
    <property type="entry name" value="SULFATE TRANSPORTER"/>
    <property type="match status" value="1"/>
</dbReference>
<feature type="transmembrane region" description="Helical" evidence="5">
    <location>
        <begin position="325"/>
        <end position="342"/>
    </location>
</feature>
<feature type="domain" description="SLC26A/SulP transporter" evidence="6">
    <location>
        <begin position="26"/>
        <end position="365"/>
    </location>
</feature>
<sequence length="568" mass="58565">MAARIRRAARPGGNLVKGLGRPTGRDAVAGLVTGLFSIPEGMAYASIGGFSPVLGLFSGVAPTIVGALLARTVLMVTTLTSAIALSSQSVLSEAGLDPHDTGNVVTLTLLVGVVMLLFGLLKFGAAMSFVSNAVMTGFTTGIALQIITGSLKDATGYKPRGHNKLWQIVDWITHIGSWQASAVLVSAVTVAVWAAAHTVPRLESTATLLALLIVTVGVTALGTDVELVRDIARVPSSLPSITIPDLSAAPHLLLGAAAVALVALAQAAGIGAAVPNPDGSRTDMNRDFTAQGAANLAGAFLQALPTGGSLSRTGVATGAGARTRWAGVFAGLWLALIVLVAGKYTEYIPMPVIGGLIIVVGGEIILGRIPDIRLVAHTGWQPLAAMAVTFLATTQLPLQQAIILGAVLSLILYCVSVARQSRLLRLVPGDEPNTWQTSPAGLPDAIGPGDVVVLTYQGVSFFAELNRINEHWPRLPGDATGATLILVLRTVPDVPSSTLVKALHKHAHALQQAGGTLALVGVQPGLRHLLDTTGTTEVIGAANVYPAGPGIFQPLDRAFTDAVIRARR</sequence>
<accession>A0ABP6QEM3</accession>
<keyword evidence="3 5" id="KW-1133">Transmembrane helix</keyword>
<gene>
    <name evidence="8" type="primary">sulP</name>
    <name evidence="8" type="ORF">GCM10010468_45480</name>
</gene>
<feature type="transmembrane region" description="Helical" evidence="5">
    <location>
        <begin position="398"/>
        <end position="418"/>
    </location>
</feature>
<comment type="subcellular location">
    <subcellularLocation>
        <location evidence="1">Membrane</location>
        <topology evidence="1">Multi-pass membrane protein</topology>
    </subcellularLocation>
</comment>
<feature type="transmembrane region" description="Helical" evidence="5">
    <location>
        <begin position="171"/>
        <end position="196"/>
    </location>
</feature>
<name>A0ABP6QEM3_9ACTN</name>
<reference evidence="9" key="1">
    <citation type="journal article" date="2019" name="Int. J. Syst. Evol. Microbiol.">
        <title>The Global Catalogue of Microorganisms (GCM) 10K type strain sequencing project: providing services to taxonomists for standard genome sequencing and annotation.</title>
        <authorList>
            <consortium name="The Broad Institute Genomics Platform"/>
            <consortium name="The Broad Institute Genome Sequencing Center for Infectious Disease"/>
            <person name="Wu L."/>
            <person name="Ma J."/>
        </authorList>
    </citation>
    <scope>NUCLEOTIDE SEQUENCE [LARGE SCALE GENOMIC DNA]</scope>
    <source>
        <strain evidence="9">JCM 9377</strain>
    </source>
</reference>
<evidence type="ECO:0000256" key="3">
    <source>
        <dbReference type="ARBA" id="ARBA00022989"/>
    </source>
</evidence>
<feature type="domain" description="STAS" evidence="7">
    <location>
        <begin position="445"/>
        <end position="545"/>
    </location>
</feature>
<dbReference type="InterPro" id="IPR002645">
    <property type="entry name" value="STAS_dom"/>
</dbReference>
<comment type="caution">
    <text evidence="8">The sequence shown here is derived from an EMBL/GenBank/DDBJ whole genome shotgun (WGS) entry which is preliminary data.</text>
</comment>
<dbReference type="EMBL" id="BAAAUV010000011">
    <property type="protein sequence ID" value="GAA3220729.1"/>
    <property type="molecule type" value="Genomic_DNA"/>
</dbReference>
<feature type="transmembrane region" description="Helical" evidence="5">
    <location>
        <begin position="248"/>
        <end position="274"/>
    </location>
</feature>
<feature type="transmembrane region" description="Helical" evidence="5">
    <location>
        <begin position="348"/>
        <end position="367"/>
    </location>
</feature>
<dbReference type="SUPFAM" id="SSF52091">
    <property type="entry name" value="SpoIIaa-like"/>
    <property type="match status" value="1"/>
</dbReference>
<evidence type="ECO:0000313" key="9">
    <source>
        <dbReference type="Proteomes" id="UP001501237"/>
    </source>
</evidence>
<evidence type="ECO:0000256" key="1">
    <source>
        <dbReference type="ARBA" id="ARBA00004141"/>
    </source>
</evidence>
<evidence type="ECO:0000313" key="8">
    <source>
        <dbReference type="EMBL" id="GAA3220729.1"/>
    </source>
</evidence>
<evidence type="ECO:0000259" key="7">
    <source>
        <dbReference type="Pfam" id="PF01740"/>
    </source>
</evidence>
<feature type="transmembrane region" description="Helical" evidence="5">
    <location>
        <begin position="374"/>
        <end position="392"/>
    </location>
</feature>
<dbReference type="Pfam" id="PF00916">
    <property type="entry name" value="Sulfate_transp"/>
    <property type="match status" value="1"/>
</dbReference>
<dbReference type="Proteomes" id="UP001501237">
    <property type="component" value="Unassembled WGS sequence"/>
</dbReference>